<evidence type="ECO:0000313" key="7">
    <source>
        <dbReference type="EMBL" id="MFC7190142.1"/>
    </source>
</evidence>
<keyword evidence="2" id="KW-1003">Cell membrane</keyword>
<dbReference type="AlphaFoldDB" id="A0ABD5YQG1"/>
<evidence type="ECO:0000256" key="6">
    <source>
        <dbReference type="SAM" id="Phobius"/>
    </source>
</evidence>
<sequence length="143" mass="15029">MGTNTALGTQGPASLILIRLLVGGVFLSEGVQKLIFPGVLGAERFAHLGFPVPGLTATAIGTIEIVAGAAVLLGLATRLAALFLLVIAIVAIITTKVPILLGHSVWVFPLEESNRYGMWAFLHAWRGDIAMLLGSLYLLIAID</sequence>
<dbReference type="GO" id="GO:0005886">
    <property type="term" value="C:plasma membrane"/>
    <property type="evidence" value="ECO:0007669"/>
    <property type="project" value="UniProtKB-SubCell"/>
</dbReference>
<keyword evidence="5 6" id="KW-0472">Membrane</keyword>
<evidence type="ECO:0000256" key="1">
    <source>
        <dbReference type="ARBA" id="ARBA00004651"/>
    </source>
</evidence>
<dbReference type="EMBL" id="JBHTAX010000001">
    <property type="protein sequence ID" value="MFC7190142.1"/>
    <property type="molecule type" value="Genomic_DNA"/>
</dbReference>
<evidence type="ECO:0000256" key="5">
    <source>
        <dbReference type="ARBA" id="ARBA00023136"/>
    </source>
</evidence>
<evidence type="ECO:0000256" key="2">
    <source>
        <dbReference type="ARBA" id="ARBA00022475"/>
    </source>
</evidence>
<protein>
    <submittedName>
        <fullName evidence="7">DoxX family protein</fullName>
    </submittedName>
</protein>
<keyword evidence="3 6" id="KW-0812">Transmembrane</keyword>
<feature type="transmembrane region" description="Helical" evidence="6">
    <location>
        <begin position="55"/>
        <end position="75"/>
    </location>
</feature>
<dbReference type="RefSeq" id="WP_248906719.1">
    <property type="nucleotide sequence ID" value="NZ_CP109979.1"/>
</dbReference>
<dbReference type="InterPro" id="IPR032808">
    <property type="entry name" value="DoxX"/>
</dbReference>
<accession>A0ABD5YQG1</accession>
<dbReference type="PANTHER" id="PTHR33452">
    <property type="entry name" value="OXIDOREDUCTASE CATD-RELATED"/>
    <property type="match status" value="1"/>
</dbReference>
<feature type="transmembrane region" description="Helical" evidence="6">
    <location>
        <begin position="82"/>
        <end position="106"/>
    </location>
</feature>
<gene>
    <name evidence="7" type="ORF">ACFQL7_09940</name>
</gene>
<dbReference type="Proteomes" id="UP001596417">
    <property type="component" value="Unassembled WGS sequence"/>
</dbReference>
<evidence type="ECO:0000256" key="4">
    <source>
        <dbReference type="ARBA" id="ARBA00022989"/>
    </source>
</evidence>
<feature type="transmembrane region" description="Helical" evidence="6">
    <location>
        <begin position="12"/>
        <end position="35"/>
    </location>
</feature>
<dbReference type="GeneID" id="76199721"/>
<name>A0ABD5YQG1_9EURY</name>
<keyword evidence="8" id="KW-1185">Reference proteome</keyword>
<proteinExistence type="predicted"/>
<reference evidence="7 8" key="1">
    <citation type="journal article" date="2019" name="Int. J. Syst. Evol. Microbiol.">
        <title>The Global Catalogue of Microorganisms (GCM) 10K type strain sequencing project: providing services to taxonomists for standard genome sequencing and annotation.</title>
        <authorList>
            <consortium name="The Broad Institute Genomics Platform"/>
            <consortium name="The Broad Institute Genome Sequencing Center for Infectious Disease"/>
            <person name="Wu L."/>
            <person name="Ma J."/>
        </authorList>
    </citation>
    <scope>NUCLEOTIDE SEQUENCE [LARGE SCALE GENOMIC DNA]</scope>
    <source>
        <strain evidence="7 8">RDMS1</strain>
    </source>
</reference>
<comment type="subcellular location">
    <subcellularLocation>
        <location evidence="1">Cell membrane</location>
        <topology evidence="1">Multi-pass membrane protein</topology>
    </subcellularLocation>
</comment>
<evidence type="ECO:0000256" key="3">
    <source>
        <dbReference type="ARBA" id="ARBA00022692"/>
    </source>
</evidence>
<dbReference type="PANTHER" id="PTHR33452:SF1">
    <property type="entry name" value="INNER MEMBRANE PROTEIN YPHA-RELATED"/>
    <property type="match status" value="1"/>
</dbReference>
<comment type="caution">
    <text evidence="7">The sequence shown here is derived from an EMBL/GenBank/DDBJ whole genome shotgun (WGS) entry which is preliminary data.</text>
</comment>
<organism evidence="7 8">
    <name type="scientific">Halocatena marina</name>
    <dbReference type="NCBI Taxonomy" id="2934937"/>
    <lineage>
        <taxon>Archaea</taxon>
        <taxon>Methanobacteriati</taxon>
        <taxon>Methanobacteriota</taxon>
        <taxon>Stenosarchaea group</taxon>
        <taxon>Halobacteria</taxon>
        <taxon>Halobacteriales</taxon>
        <taxon>Natronomonadaceae</taxon>
        <taxon>Halocatena</taxon>
    </lineage>
</organism>
<dbReference type="InterPro" id="IPR051907">
    <property type="entry name" value="DoxX-like_oxidoreductase"/>
</dbReference>
<evidence type="ECO:0000313" key="8">
    <source>
        <dbReference type="Proteomes" id="UP001596417"/>
    </source>
</evidence>
<dbReference type="Pfam" id="PF07681">
    <property type="entry name" value="DoxX"/>
    <property type="match status" value="1"/>
</dbReference>
<keyword evidence="4 6" id="KW-1133">Transmembrane helix</keyword>
<feature type="transmembrane region" description="Helical" evidence="6">
    <location>
        <begin position="118"/>
        <end position="140"/>
    </location>
</feature>